<evidence type="ECO:0000259" key="9">
    <source>
        <dbReference type="Pfam" id="PF00793"/>
    </source>
</evidence>
<accession>A0ABW5LXG8</accession>
<organism evidence="10 11">
    <name type="scientific">Spirosoma soli</name>
    <dbReference type="NCBI Taxonomy" id="1770529"/>
    <lineage>
        <taxon>Bacteria</taxon>
        <taxon>Pseudomonadati</taxon>
        <taxon>Bacteroidota</taxon>
        <taxon>Cytophagia</taxon>
        <taxon>Cytophagales</taxon>
        <taxon>Cytophagaceae</taxon>
        <taxon>Spirosoma</taxon>
    </lineage>
</organism>
<evidence type="ECO:0000256" key="7">
    <source>
        <dbReference type="ARBA" id="ARBA00022679"/>
    </source>
</evidence>
<dbReference type="EMBL" id="JBHULN010000001">
    <property type="protein sequence ID" value="MFD2569465.1"/>
    <property type="molecule type" value="Genomic_DNA"/>
</dbReference>
<sequence length="282" mass="31105">MEKKIVRVGDIDCGSDELFLISGPCVIEDERTMMTVAEQLKEISERLKIKVIYKSSFQKDNRSDLTYYTGPGLEKGIAILAKVKEQFGFPLLTDIHYPDQAAPVAEVVDVLQIPAYLCMQTTLMVAAAKTGRIINVKHGQFLAPENMKHPVKKIEDSGNNQIILTERGYTFGYNDLVVDPRSFYHMNSTGYPVVFDVTHAIRKYGIPSASASGGARQYLPVLARAGVAAGIDGLFIETHPCPSEALCDAASQLNIEQLEEFMKPLLELHAVTVKYANKPVPA</sequence>
<evidence type="ECO:0000313" key="11">
    <source>
        <dbReference type="Proteomes" id="UP001597469"/>
    </source>
</evidence>
<keyword evidence="11" id="KW-1185">Reference proteome</keyword>
<keyword evidence="6" id="KW-0963">Cytoplasm</keyword>
<dbReference type="NCBIfam" id="NF003543">
    <property type="entry name" value="PRK05198.1"/>
    <property type="match status" value="1"/>
</dbReference>
<comment type="pathway">
    <text evidence="3">Carbohydrate biosynthesis; 3-deoxy-D-manno-octulosonate biosynthesis; 3-deoxy-D-manno-octulosonate from D-ribulose 5-phosphate: step 2/3.</text>
</comment>
<dbReference type="PANTHER" id="PTHR21057">
    <property type="entry name" value="PHOSPHO-2-DEHYDRO-3-DEOXYHEPTONATE ALDOLASE"/>
    <property type="match status" value="1"/>
</dbReference>
<dbReference type="InterPro" id="IPR006269">
    <property type="entry name" value="KDO8P_synthase"/>
</dbReference>
<evidence type="ECO:0000256" key="1">
    <source>
        <dbReference type="ARBA" id="ARBA00004496"/>
    </source>
</evidence>
<dbReference type="Proteomes" id="UP001597469">
    <property type="component" value="Unassembled WGS sequence"/>
</dbReference>
<dbReference type="RefSeq" id="WP_381518528.1">
    <property type="nucleotide sequence ID" value="NZ_JBHULN010000001.1"/>
</dbReference>
<dbReference type="InterPro" id="IPR013785">
    <property type="entry name" value="Aldolase_TIM"/>
</dbReference>
<evidence type="ECO:0000256" key="3">
    <source>
        <dbReference type="ARBA" id="ARBA00004845"/>
    </source>
</evidence>
<proteinExistence type="inferred from homology"/>
<dbReference type="SUPFAM" id="SSF51569">
    <property type="entry name" value="Aldolase"/>
    <property type="match status" value="1"/>
</dbReference>
<evidence type="ECO:0000313" key="10">
    <source>
        <dbReference type="EMBL" id="MFD2569465.1"/>
    </source>
</evidence>
<comment type="caution">
    <text evidence="10">The sequence shown here is derived from an EMBL/GenBank/DDBJ whole genome shotgun (WGS) entry which is preliminary data.</text>
</comment>
<dbReference type="InterPro" id="IPR006218">
    <property type="entry name" value="DAHP1/KDSA"/>
</dbReference>
<evidence type="ECO:0000256" key="2">
    <source>
        <dbReference type="ARBA" id="ARBA00004756"/>
    </source>
</evidence>
<comment type="subcellular location">
    <subcellularLocation>
        <location evidence="1">Cytoplasm</location>
    </subcellularLocation>
</comment>
<feature type="domain" description="DAHP synthetase I/KDSA" evidence="9">
    <location>
        <begin position="10"/>
        <end position="268"/>
    </location>
</feature>
<dbReference type="EC" id="2.5.1.55" evidence="5"/>
<evidence type="ECO:0000256" key="4">
    <source>
        <dbReference type="ARBA" id="ARBA00010499"/>
    </source>
</evidence>
<evidence type="ECO:0000256" key="6">
    <source>
        <dbReference type="ARBA" id="ARBA00022490"/>
    </source>
</evidence>
<comment type="similarity">
    <text evidence="4">Belongs to the KdsA family.</text>
</comment>
<gene>
    <name evidence="10" type="primary">kdsA</name>
    <name evidence="10" type="ORF">ACFSUS_02410</name>
</gene>
<evidence type="ECO:0000256" key="8">
    <source>
        <dbReference type="ARBA" id="ARBA00049112"/>
    </source>
</evidence>
<reference evidence="11" key="1">
    <citation type="journal article" date="2019" name="Int. J. Syst. Evol. Microbiol.">
        <title>The Global Catalogue of Microorganisms (GCM) 10K type strain sequencing project: providing services to taxonomists for standard genome sequencing and annotation.</title>
        <authorList>
            <consortium name="The Broad Institute Genomics Platform"/>
            <consortium name="The Broad Institute Genome Sequencing Center for Infectious Disease"/>
            <person name="Wu L."/>
            <person name="Ma J."/>
        </authorList>
    </citation>
    <scope>NUCLEOTIDE SEQUENCE [LARGE SCALE GENOMIC DNA]</scope>
    <source>
        <strain evidence="11">KCTC 42805</strain>
    </source>
</reference>
<evidence type="ECO:0000256" key="5">
    <source>
        <dbReference type="ARBA" id="ARBA00012693"/>
    </source>
</evidence>
<comment type="pathway">
    <text evidence="2">Bacterial outer membrane biogenesis; lipopolysaccharide biosynthesis.</text>
</comment>
<dbReference type="GO" id="GO:0008676">
    <property type="term" value="F:3-deoxy-8-phosphooctulonate synthase activity"/>
    <property type="evidence" value="ECO:0007669"/>
    <property type="project" value="UniProtKB-EC"/>
</dbReference>
<keyword evidence="7 10" id="KW-0808">Transferase</keyword>
<dbReference type="NCBIfam" id="TIGR01362">
    <property type="entry name" value="KDO8P_synth"/>
    <property type="match status" value="1"/>
</dbReference>
<protein>
    <recommendedName>
        <fullName evidence="5">3-deoxy-8-phosphooctulonate synthase</fullName>
        <ecNumber evidence="5">2.5.1.55</ecNumber>
    </recommendedName>
</protein>
<dbReference type="Pfam" id="PF00793">
    <property type="entry name" value="DAHP_synth_1"/>
    <property type="match status" value="1"/>
</dbReference>
<comment type="catalytic activity">
    <reaction evidence="8">
        <text>D-arabinose 5-phosphate + phosphoenolpyruvate + H2O = 3-deoxy-alpha-D-manno-2-octulosonate-8-phosphate + phosphate</text>
        <dbReference type="Rhea" id="RHEA:14053"/>
        <dbReference type="ChEBI" id="CHEBI:15377"/>
        <dbReference type="ChEBI" id="CHEBI:43474"/>
        <dbReference type="ChEBI" id="CHEBI:57693"/>
        <dbReference type="ChEBI" id="CHEBI:58702"/>
        <dbReference type="ChEBI" id="CHEBI:85985"/>
        <dbReference type="EC" id="2.5.1.55"/>
    </reaction>
</comment>
<name>A0ABW5LXG8_9BACT</name>
<dbReference type="Gene3D" id="3.20.20.70">
    <property type="entry name" value="Aldolase class I"/>
    <property type="match status" value="1"/>
</dbReference>